<proteinExistence type="predicted"/>
<dbReference type="AlphaFoldDB" id="A0A9D1CZ72"/>
<reference evidence="1" key="2">
    <citation type="journal article" date="2021" name="PeerJ">
        <title>Extensive microbial diversity within the chicken gut microbiome revealed by metagenomics and culture.</title>
        <authorList>
            <person name="Gilroy R."/>
            <person name="Ravi A."/>
            <person name="Getino M."/>
            <person name="Pursley I."/>
            <person name="Horton D.L."/>
            <person name="Alikhan N.F."/>
            <person name="Baker D."/>
            <person name="Gharbi K."/>
            <person name="Hall N."/>
            <person name="Watson M."/>
            <person name="Adriaenssens E.M."/>
            <person name="Foster-Nyarko E."/>
            <person name="Jarju S."/>
            <person name="Secka A."/>
            <person name="Antonio M."/>
            <person name="Oren A."/>
            <person name="Chaudhuri R.R."/>
            <person name="La Ragione R."/>
            <person name="Hildebrand F."/>
            <person name="Pallen M.J."/>
        </authorList>
    </citation>
    <scope>NUCLEOTIDE SEQUENCE</scope>
    <source>
        <strain evidence="1">CHK147-3167</strain>
    </source>
</reference>
<gene>
    <name evidence="1" type="ORF">IAB27_07760</name>
</gene>
<feature type="non-terminal residue" evidence="1">
    <location>
        <position position="1"/>
    </location>
</feature>
<organism evidence="1 2">
    <name type="scientific">Candidatus Coprosoma intestinipullorum</name>
    <dbReference type="NCBI Taxonomy" id="2840752"/>
    <lineage>
        <taxon>Bacteria</taxon>
        <taxon>Bacillati</taxon>
        <taxon>Bacillota</taxon>
        <taxon>Bacillota incertae sedis</taxon>
        <taxon>Candidatus Coprosoma</taxon>
    </lineage>
</organism>
<accession>A0A9D1CZ72</accession>
<comment type="caution">
    <text evidence="1">The sequence shown here is derived from an EMBL/GenBank/DDBJ whole genome shotgun (WGS) entry which is preliminary data.</text>
</comment>
<dbReference type="PROSITE" id="PS52050">
    <property type="entry name" value="WYL"/>
    <property type="match status" value="1"/>
</dbReference>
<protein>
    <submittedName>
        <fullName evidence="1">WYL domain-containing protein</fullName>
    </submittedName>
</protein>
<sequence>KPVGIVFSEFYFYLLAFPMDVTIEYPIIFRVDRIETIKITNETFTIDPRGYDEAGFKKRTPFMYSGELQTIRFEFTGVLEALLDRLPTVRIEKETEKGVIARAEAFGKGLEIWLRSQGDKVRILEKEE</sequence>
<name>A0A9D1CZ72_9FIRM</name>
<evidence type="ECO:0000313" key="2">
    <source>
        <dbReference type="Proteomes" id="UP000886786"/>
    </source>
</evidence>
<evidence type="ECO:0000313" key="1">
    <source>
        <dbReference type="EMBL" id="HIQ91487.1"/>
    </source>
</evidence>
<dbReference type="Proteomes" id="UP000886786">
    <property type="component" value="Unassembled WGS sequence"/>
</dbReference>
<reference evidence="1" key="1">
    <citation type="submission" date="2020-10" db="EMBL/GenBank/DDBJ databases">
        <authorList>
            <person name="Gilroy R."/>
        </authorList>
    </citation>
    <scope>NUCLEOTIDE SEQUENCE</scope>
    <source>
        <strain evidence="1">CHK147-3167</strain>
    </source>
</reference>
<dbReference type="EMBL" id="DVFV01000133">
    <property type="protein sequence ID" value="HIQ91487.1"/>
    <property type="molecule type" value="Genomic_DNA"/>
</dbReference>